<accession>A0ACC2C004</accession>
<comment type="caution">
    <text evidence="1">The sequence shown here is derived from an EMBL/GenBank/DDBJ whole genome shotgun (WGS) entry which is preliminary data.</text>
</comment>
<reference evidence="2" key="1">
    <citation type="journal article" date="2024" name="Proc. Natl. Acad. Sci. U.S.A.">
        <title>Extraordinary preservation of gene collinearity over three hundred million years revealed in homosporous lycophytes.</title>
        <authorList>
            <person name="Li C."/>
            <person name="Wickell D."/>
            <person name="Kuo L.Y."/>
            <person name="Chen X."/>
            <person name="Nie B."/>
            <person name="Liao X."/>
            <person name="Peng D."/>
            <person name="Ji J."/>
            <person name="Jenkins J."/>
            <person name="Williams M."/>
            <person name="Shu S."/>
            <person name="Plott C."/>
            <person name="Barry K."/>
            <person name="Rajasekar S."/>
            <person name="Grimwood J."/>
            <person name="Han X."/>
            <person name="Sun S."/>
            <person name="Hou Z."/>
            <person name="He W."/>
            <person name="Dai G."/>
            <person name="Sun C."/>
            <person name="Schmutz J."/>
            <person name="Leebens-Mack J.H."/>
            <person name="Li F.W."/>
            <person name="Wang L."/>
        </authorList>
    </citation>
    <scope>NUCLEOTIDE SEQUENCE [LARGE SCALE GENOMIC DNA]</scope>
    <source>
        <strain evidence="2">cv. PW_Plant_1</strain>
    </source>
</reference>
<dbReference type="Proteomes" id="UP001162992">
    <property type="component" value="Chromosome 12"/>
</dbReference>
<sequence>MDDRTLRWAAKPSHLRGIPRHIVITTIGGFAKFVTSVLNSTQVHNKETLLKLVTSRPRGASLLTVSNHMSTLDDPLMWGFRGFPISNPKLSRWILTAEDICFTNPIYSYFFRLGKCIPITRGAGIYQPQMNEALDRMNDGEWLHTFPEGKVYQGPEPIRRLKWGVGSLIARAAVPTIVLPIAHSGFENVMPENYMFRRRPLLPLGWKKISIVVGEPIQFDVAGLKQAAKSIAVDSFCSQLPLTPSNFGTNLLNDSHDGTFKRFSKFVETFHTAERKEAVVLDKTQLKWVYRQITEQIQVVLQELSSKARTLNSLSS</sequence>
<protein>
    <submittedName>
        <fullName evidence="1">Uncharacterized protein</fullName>
    </submittedName>
</protein>
<keyword evidence="2" id="KW-1185">Reference proteome</keyword>
<evidence type="ECO:0000313" key="2">
    <source>
        <dbReference type="Proteomes" id="UP001162992"/>
    </source>
</evidence>
<dbReference type="EMBL" id="CM055103">
    <property type="protein sequence ID" value="KAJ7535362.1"/>
    <property type="molecule type" value="Genomic_DNA"/>
</dbReference>
<name>A0ACC2C004_DIPCM</name>
<gene>
    <name evidence="1" type="ORF">O6H91_12G029900</name>
</gene>
<organism evidence="1 2">
    <name type="scientific">Diphasiastrum complanatum</name>
    <name type="common">Issler's clubmoss</name>
    <name type="synonym">Lycopodium complanatum</name>
    <dbReference type="NCBI Taxonomy" id="34168"/>
    <lineage>
        <taxon>Eukaryota</taxon>
        <taxon>Viridiplantae</taxon>
        <taxon>Streptophyta</taxon>
        <taxon>Embryophyta</taxon>
        <taxon>Tracheophyta</taxon>
        <taxon>Lycopodiopsida</taxon>
        <taxon>Lycopodiales</taxon>
        <taxon>Lycopodiaceae</taxon>
        <taxon>Lycopodioideae</taxon>
        <taxon>Diphasiastrum</taxon>
    </lineage>
</organism>
<evidence type="ECO:0000313" key="1">
    <source>
        <dbReference type="EMBL" id="KAJ7535362.1"/>
    </source>
</evidence>
<proteinExistence type="predicted"/>